<feature type="domain" description="EGF-like" evidence="5">
    <location>
        <begin position="81"/>
        <end position="121"/>
    </location>
</feature>
<protein>
    <submittedName>
        <fullName evidence="7">DgyrCDS3242</fullName>
    </submittedName>
</protein>
<evidence type="ECO:0000313" key="8">
    <source>
        <dbReference type="Proteomes" id="UP000549394"/>
    </source>
</evidence>
<keyword evidence="2" id="KW-0245">EGF-like domain</keyword>
<dbReference type="CDD" id="cd06263">
    <property type="entry name" value="MAM"/>
    <property type="match status" value="1"/>
</dbReference>
<feature type="chain" id="PRO_5029690131" evidence="4">
    <location>
        <begin position="22"/>
        <end position="674"/>
    </location>
</feature>
<sequence length="674" mass="73924">MAKTLLLFFGGLVLIMDSSIGQRVNRTYPSYPSYPTGSYPSYPTGRYPSYPTGRYPNYPTGRYPTYPTGNYPTYPTGGRNNTNTCASNPCLNGARCYSYGSYKYGGWSCSCKPGYSGPVCQYSVSDPCKKSENVCANNGICNAKKSYYWRSVRYELACICPKTHTGPTCLKKNPCFEGPCQNGICTPMDNGTTNAIKCHCNSGFEGKNCDIPTPNLCNANTCKNNGICHQYLNHSLGISQHKCYCKNSWGGKDCSEDMSNPCQSSPCENEGVCTNGNKGKYFCTCKAGFAGQNCEHADPCTAQFCGDHGRCLAIASYDMKKNATELKAVCECDPSHAGLRCEIVNPCISENPCEHGGQCNSYPKRSYHYYFVSRGNYNSTGFTSPKCYCPQYFGGKRCEVVSPCIEKNPCQNEGVCKDNVKYSYDNGTSYKEFLEPRCYCPADYTGKYCETKIVNPCEDEPCKNGGLCSKSKTDESAFVCTCIGNYIGETCEIKNTKITECSFEKGLCSGFTTTKTGSFAWIIQSGSTRSVRTGPSTGKDGKYYIYTEASSPARSGYKAYIRSKYFETESTSCVSLNYHMYGSAIGTLKVKTENSEREMTSDKEFSLSGDQSNKWHSLSLTVQPGSSRLVIEATRGNSWAGDIAVDNIVWVGRACDEEGEGEGGENPDNGEPDK</sequence>
<feature type="domain" description="EGF-like" evidence="5">
    <location>
        <begin position="258"/>
        <end position="295"/>
    </location>
</feature>
<feature type="disulfide bond" evidence="2">
    <location>
        <begin position="482"/>
        <end position="491"/>
    </location>
</feature>
<feature type="disulfide bond" evidence="2">
    <location>
        <begin position="200"/>
        <end position="209"/>
    </location>
</feature>
<keyword evidence="1 2" id="KW-1015">Disulfide bond</keyword>
<feature type="signal peptide" evidence="4">
    <location>
        <begin position="1"/>
        <end position="21"/>
    </location>
</feature>
<feature type="region of interest" description="Disordered" evidence="3">
    <location>
        <begin position="654"/>
        <end position="674"/>
    </location>
</feature>
<dbReference type="GO" id="GO:0005509">
    <property type="term" value="F:calcium ion binding"/>
    <property type="evidence" value="ECO:0007669"/>
    <property type="project" value="InterPro"/>
</dbReference>
<gene>
    <name evidence="7" type="ORF">DGYR_LOCUS2983</name>
</gene>
<feature type="domain" description="EGF-like" evidence="5">
    <location>
        <begin position="400"/>
        <end position="450"/>
    </location>
</feature>
<feature type="domain" description="EGF-like" evidence="5">
    <location>
        <begin position="171"/>
        <end position="210"/>
    </location>
</feature>
<dbReference type="PROSITE" id="PS00022">
    <property type="entry name" value="EGF_1"/>
    <property type="match status" value="9"/>
</dbReference>
<dbReference type="CDD" id="cd00054">
    <property type="entry name" value="EGF_CA"/>
    <property type="match status" value="2"/>
</dbReference>
<evidence type="ECO:0000256" key="1">
    <source>
        <dbReference type="ARBA" id="ARBA00023157"/>
    </source>
</evidence>
<dbReference type="FunFam" id="2.10.25.10:FF:000063">
    <property type="entry name" value="Slit guidance ligand 2"/>
    <property type="match status" value="1"/>
</dbReference>
<evidence type="ECO:0000256" key="2">
    <source>
        <dbReference type="PROSITE-ProRule" id="PRU00076"/>
    </source>
</evidence>
<dbReference type="SUPFAM" id="SSF49899">
    <property type="entry name" value="Concanavalin A-like lectins/glucanases"/>
    <property type="match status" value="1"/>
</dbReference>
<keyword evidence="8" id="KW-1185">Reference proteome</keyword>
<dbReference type="Proteomes" id="UP000549394">
    <property type="component" value="Unassembled WGS sequence"/>
</dbReference>
<evidence type="ECO:0000256" key="3">
    <source>
        <dbReference type="SAM" id="MobiDB-lite"/>
    </source>
</evidence>
<feature type="domain" description="EGF-like" evidence="5">
    <location>
        <begin position="213"/>
        <end position="255"/>
    </location>
</feature>
<feature type="disulfide bond" evidence="2">
    <location>
        <begin position="245"/>
        <end position="254"/>
    </location>
</feature>
<feature type="domain" description="EGF-like" evidence="5">
    <location>
        <begin position="124"/>
        <end position="170"/>
    </location>
</feature>
<name>A0A7I8VD20_9ANNE</name>
<dbReference type="OrthoDB" id="412155at2759"/>
<accession>A0A7I8VD20</accession>
<feature type="domain" description="MAM" evidence="6">
    <location>
        <begin position="499"/>
        <end position="657"/>
    </location>
</feature>
<comment type="caution">
    <text evidence="7">The sequence shown here is derived from an EMBL/GenBank/DDBJ whole genome shotgun (WGS) entry which is preliminary data.</text>
</comment>
<feature type="disulfide bond" evidence="2">
    <location>
        <begin position="111"/>
        <end position="120"/>
    </location>
</feature>
<feature type="domain" description="EGF-like" evidence="5">
    <location>
        <begin position="343"/>
        <end position="399"/>
    </location>
</feature>
<proteinExistence type="predicted"/>
<dbReference type="PANTHER" id="PTHR24033">
    <property type="entry name" value="EGF-LIKE DOMAIN-CONTAINING PROTEIN"/>
    <property type="match status" value="1"/>
</dbReference>
<feature type="domain" description="EGF-like" evidence="5">
    <location>
        <begin position="296"/>
        <end position="342"/>
    </location>
</feature>
<dbReference type="InterPro" id="IPR001881">
    <property type="entry name" value="EGF-like_Ca-bd_dom"/>
</dbReference>
<feature type="disulfide bond" evidence="2">
    <location>
        <begin position="160"/>
        <end position="169"/>
    </location>
</feature>
<dbReference type="PROSITE" id="PS50060">
    <property type="entry name" value="MAM_2"/>
    <property type="match status" value="1"/>
</dbReference>
<dbReference type="InterPro" id="IPR051830">
    <property type="entry name" value="NOTCH_homolog"/>
</dbReference>
<dbReference type="PROSITE" id="PS50026">
    <property type="entry name" value="EGF_3"/>
    <property type="match status" value="9"/>
</dbReference>
<dbReference type="Pfam" id="PF00629">
    <property type="entry name" value="MAM"/>
    <property type="match status" value="1"/>
</dbReference>
<dbReference type="SMART" id="SM00137">
    <property type="entry name" value="MAM"/>
    <property type="match status" value="1"/>
</dbReference>
<feature type="compositionally biased region" description="Acidic residues" evidence="3">
    <location>
        <begin position="657"/>
        <end position="674"/>
    </location>
</feature>
<feature type="disulfide bond" evidence="2">
    <location>
        <begin position="389"/>
        <end position="398"/>
    </location>
</feature>
<dbReference type="InterPro" id="IPR000742">
    <property type="entry name" value="EGF"/>
</dbReference>
<evidence type="ECO:0000256" key="4">
    <source>
        <dbReference type="SAM" id="SignalP"/>
    </source>
</evidence>
<dbReference type="InterPro" id="IPR013320">
    <property type="entry name" value="ConA-like_dom_sf"/>
</dbReference>
<dbReference type="GO" id="GO:0016020">
    <property type="term" value="C:membrane"/>
    <property type="evidence" value="ECO:0007669"/>
    <property type="project" value="InterPro"/>
</dbReference>
<keyword evidence="4" id="KW-0732">Signal</keyword>
<dbReference type="EMBL" id="CAJFCJ010000005">
    <property type="protein sequence ID" value="CAD5114094.1"/>
    <property type="molecule type" value="Genomic_DNA"/>
</dbReference>
<dbReference type="Gene3D" id="2.60.120.200">
    <property type="match status" value="1"/>
</dbReference>
<organism evidence="7 8">
    <name type="scientific">Dimorphilus gyrociliatus</name>
    <dbReference type="NCBI Taxonomy" id="2664684"/>
    <lineage>
        <taxon>Eukaryota</taxon>
        <taxon>Metazoa</taxon>
        <taxon>Spiralia</taxon>
        <taxon>Lophotrochozoa</taxon>
        <taxon>Annelida</taxon>
        <taxon>Polychaeta</taxon>
        <taxon>Polychaeta incertae sedis</taxon>
        <taxon>Dinophilidae</taxon>
        <taxon>Dimorphilus</taxon>
    </lineage>
</organism>
<comment type="caution">
    <text evidence="2">Lacks conserved residue(s) required for the propagation of feature annotation.</text>
</comment>
<dbReference type="PROSITE" id="PS01186">
    <property type="entry name" value="EGF_2"/>
    <property type="match status" value="3"/>
</dbReference>
<feature type="domain" description="EGF-like" evidence="5">
    <location>
        <begin position="453"/>
        <end position="492"/>
    </location>
</feature>
<feature type="disulfide bond" evidence="2">
    <location>
        <begin position="440"/>
        <end position="449"/>
    </location>
</feature>
<dbReference type="SUPFAM" id="SSF57196">
    <property type="entry name" value="EGF/Laminin"/>
    <property type="match status" value="7"/>
</dbReference>
<dbReference type="Gene3D" id="2.10.25.10">
    <property type="entry name" value="Laminin"/>
    <property type="match status" value="7"/>
</dbReference>
<dbReference type="SMART" id="SM00179">
    <property type="entry name" value="EGF_CA"/>
    <property type="match status" value="3"/>
</dbReference>
<evidence type="ECO:0000313" key="7">
    <source>
        <dbReference type="EMBL" id="CAD5114094.1"/>
    </source>
</evidence>
<evidence type="ECO:0000259" key="5">
    <source>
        <dbReference type="PROSITE" id="PS50026"/>
    </source>
</evidence>
<dbReference type="SMART" id="SM00181">
    <property type="entry name" value="EGF"/>
    <property type="match status" value="9"/>
</dbReference>
<dbReference type="AlphaFoldDB" id="A0A7I8VD20"/>
<evidence type="ECO:0000259" key="6">
    <source>
        <dbReference type="PROSITE" id="PS50060"/>
    </source>
</evidence>
<dbReference type="Pfam" id="PF00008">
    <property type="entry name" value="EGF"/>
    <property type="match status" value="1"/>
</dbReference>
<feature type="disulfide bond" evidence="2">
    <location>
        <begin position="285"/>
        <end position="294"/>
    </location>
</feature>
<dbReference type="PANTHER" id="PTHR24033:SF232">
    <property type="entry name" value="LAMININ SUBUNIT GAMMA-2-RELATED"/>
    <property type="match status" value="1"/>
</dbReference>
<feature type="disulfide bond" evidence="2">
    <location>
        <begin position="332"/>
        <end position="341"/>
    </location>
</feature>
<dbReference type="InterPro" id="IPR000998">
    <property type="entry name" value="MAM_dom"/>
</dbReference>
<reference evidence="7 8" key="1">
    <citation type="submission" date="2020-08" db="EMBL/GenBank/DDBJ databases">
        <authorList>
            <person name="Hejnol A."/>
        </authorList>
    </citation>
    <scope>NUCLEOTIDE SEQUENCE [LARGE SCALE GENOMIC DNA]</scope>
</reference>
<feature type="disulfide bond" evidence="2">
    <location>
        <begin position="175"/>
        <end position="185"/>
    </location>
</feature>